<dbReference type="EMBL" id="CM044704">
    <property type="protein sequence ID" value="KAI5669528.1"/>
    <property type="molecule type" value="Genomic_DNA"/>
</dbReference>
<evidence type="ECO:0000313" key="2">
    <source>
        <dbReference type="Proteomes" id="UP001060085"/>
    </source>
</evidence>
<protein>
    <submittedName>
        <fullName evidence="1">Uncharacterized protein</fullName>
    </submittedName>
</protein>
<name>A0ACC0BA79_CATRO</name>
<proteinExistence type="predicted"/>
<gene>
    <name evidence="1" type="ORF">M9H77_19381</name>
</gene>
<accession>A0ACC0BA79</accession>
<dbReference type="Proteomes" id="UP001060085">
    <property type="component" value="Linkage Group LG04"/>
</dbReference>
<sequence length="465" mass="54221">MAFQLIHKASYEAEDLIEVSLKEAFELLEPQLRPPFPLTIPTQEEYLRLNRAILYGILCESHLAKVHIKHLHGIITDGYSYFTCMLIKIVNGMYAKLVDSARSQLIWVTHEMVNVLAIGFDGLLVALLRQIAGGDYSEGNLWLCFEMVSLFLSKWDVLLEDEPLVLTSALYVFLRLLSDHYRLPNDSKFVPLKQMEVQFCVRMLTEKFELCFKIGRDLVRLLQDVFHIPEFQAIWKDLLSNPRKFNMTGFLDILQLYHLQTPSGYFLLRITPEMESQLRFLLGHVKLGNQKRYQVWFARKFLNLPERETLLIDIVRFLCCSHHPPNHIIQSDIIPRWAVIGWLLKSCRRNYVEANVKLSLLYDWLFFNERVDNIMNIEPAILLMACSIPKYIDVTHSLLEFLFILVENYDIERKDIILKGVSTAFIVLMRKGVIRSLDIFTHCDILSPFLKERLENMVGGMSESS</sequence>
<reference evidence="2" key="1">
    <citation type="journal article" date="2023" name="Nat. Plants">
        <title>Single-cell RNA sequencing provides a high-resolution roadmap for understanding the multicellular compartmentation of specialized metabolism.</title>
        <authorList>
            <person name="Sun S."/>
            <person name="Shen X."/>
            <person name="Li Y."/>
            <person name="Li Y."/>
            <person name="Wang S."/>
            <person name="Li R."/>
            <person name="Zhang H."/>
            <person name="Shen G."/>
            <person name="Guo B."/>
            <person name="Wei J."/>
            <person name="Xu J."/>
            <person name="St-Pierre B."/>
            <person name="Chen S."/>
            <person name="Sun C."/>
        </authorList>
    </citation>
    <scope>NUCLEOTIDE SEQUENCE [LARGE SCALE GENOMIC DNA]</scope>
</reference>
<keyword evidence="2" id="KW-1185">Reference proteome</keyword>
<comment type="caution">
    <text evidence="1">The sequence shown here is derived from an EMBL/GenBank/DDBJ whole genome shotgun (WGS) entry which is preliminary data.</text>
</comment>
<evidence type="ECO:0000313" key="1">
    <source>
        <dbReference type="EMBL" id="KAI5669528.1"/>
    </source>
</evidence>
<organism evidence="1 2">
    <name type="scientific">Catharanthus roseus</name>
    <name type="common">Madagascar periwinkle</name>
    <name type="synonym">Vinca rosea</name>
    <dbReference type="NCBI Taxonomy" id="4058"/>
    <lineage>
        <taxon>Eukaryota</taxon>
        <taxon>Viridiplantae</taxon>
        <taxon>Streptophyta</taxon>
        <taxon>Embryophyta</taxon>
        <taxon>Tracheophyta</taxon>
        <taxon>Spermatophyta</taxon>
        <taxon>Magnoliopsida</taxon>
        <taxon>eudicotyledons</taxon>
        <taxon>Gunneridae</taxon>
        <taxon>Pentapetalae</taxon>
        <taxon>asterids</taxon>
        <taxon>lamiids</taxon>
        <taxon>Gentianales</taxon>
        <taxon>Apocynaceae</taxon>
        <taxon>Rauvolfioideae</taxon>
        <taxon>Vinceae</taxon>
        <taxon>Catharanthinae</taxon>
        <taxon>Catharanthus</taxon>
    </lineage>
</organism>